<evidence type="ECO:0000313" key="2">
    <source>
        <dbReference type="Proteomes" id="UP000019184"/>
    </source>
</evidence>
<comment type="caution">
    <text evidence="1">The sequence shown here is derived from an EMBL/GenBank/DDBJ whole genome shotgun (WGS) entry which is preliminary data.</text>
</comment>
<protein>
    <submittedName>
        <fullName evidence="1">Uncharacterized protein</fullName>
    </submittedName>
</protein>
<organism evidence="1 2">
    <name type="scientific">Candidatus Contendobacter odensis Run_B_J11</name>
    <dbReference type="NCBI Taxonomy" id="1400861"/>
    <lineage>
        <taxon>Bacteria</taxon>
        <taxon>Pseudomonadati</taxon>
        <taxon>Pseudomonadota</taxon>
        <taxon>Gammaproteobacteria</taxon>
        <taxon>Candidatus Competibacteraceae</taxon>
        <taxon>Candidatus Contendibacter</taxon>
    </lineage>
</organism>
<dbReference type="AlphaFoldDB" id="A0A7U7GC65"/>
<reference evidence="1 2" key="1">
    <citation type="journal article" date="2014" name="ISME J.">
        <title>Candidatus Competibacter-lineage genomes retrieved from metagenomes reveal functional metabolic diversity.</title>
        <authorList>
            <person name="McIlroy S.J."/>
            <person name="Albertsen M."/>
            <person name="Andresen E.K."/>
            <person name="Saunders A.M."/>
            <person name="Kristiansen R."/>
            <person name="Stokholm-Bjerregaard M."/>
            <person name="Nielsen K.L."/>
            <person name="Nielsen P.H."/>
        </authorList>
    </citation>
    <scope>NUCLEOTIDE SEQUENCE [LARGE SCALE GENOMIC DNA]</scope>
    <source>
        <strain evidence="1 2">Run_B_J11</strain>
    </source>
</reference>
<sequence>MTELAHNALPKQPDSASFQYVVVIVIRTPFAPKKDMPFDISLLRTANKLLIRQKHGIEDVFLFVVVGNEEENAKVATRLNDYGFFNFNLLTLDVEDDDTDDDEMGEDIANWLRKNHPSCVPYLGKTVYDDNYDWIWWMGIKYGQEESADLWPFPVKDFVQLLPSSYANAASTWLAILATAMDMANPEYEDDPEYALESQQNALLAATLCEWLHGFEGANGNCFNDFDPETSIKLLNINDFFLGYNANDYYDNLQELFDEVESEYDSMKPHLLKKITEDNRYPMRNALSRFFGSDAGLFWALYSSIWPNYQQPMYDLCNELLSPNDFDEMAEIMSAWEFVQQGWCDAADA</sequence>
<accession>A0A7U7GC65</accession>
<proteinExistence type="predicted"/>
<keyword evidence="2" id="KW-1185">Reference proteome</keyword>
<gene>
    <name evidence="1" type="ORF">BN874_2800003</name>
</gene>
<dbReference type="EMBL" id="CBTK010000202">
    <property type="protein sequence ID" value="CDH45721.1"/>
    <property type="molecule type" value="Genomic_DNA"/>
</dbReference>
<evidence type="ECO:0000313" key="1">
    <source>
        <dbReference type="EMBL" id="CDH45721.1"/>
    </source>
</evidence>
<dbReference type="RefSeq" id="WP_034433720.1">
    <property type="nucleotide sequence ID" value="NZ_CBTK010000202.1"/>
</dbReference>
<dbReference type="Proteomes" id="UP000019184">
    <property type="component" value="Unassembled WGS sequence"/>
</dbReference>
<name>A0A7U7GC65_9GAMM</name>